<dbReference type="SUPFAM" id="SSF82784">
    <property type="entry name" value="OsmC-like"/>
    <property type="match status" value="1"/>
</dbReference>
<dbReference type="Pfam" id="PF02566">
    <property type="entry name" value="OsmC"/>
    <property type="match status" value="1"/>
</dbReference>
<evidence type="ECO:0000313" key="2">
    <source>
        <dbReference type="EMBL" id="PSR20848.1"/>
    </source>
</evidence>
<dbReference type="InterPro" id="IPR036102">
    <property type="entry name" value="OsmC/Ohrsf"/>
</dbReference>
<proteinExistence type="predicted"/>
<dbReference type="PANTHER" id="PTHR34352">
    <property type="entry name" value="PROTEIN YHFA"/>
    <property type="match status" value="1"/>
</dbReference>
<dbReference type="Proteomes" id="UP000241848">
    <property type="component" value="Unassembled WGS sequence"/>
</dbReference>
<dbReference type="Gene3D" id="3.30.300.20">
    <property type="match status" value="1"/>
</dbReference>
<name>A0A2T2WF55_9FIRM</name>
<dbReference type="InterPro" id="IPR003718">
    <property type="entry name" value="OsmC/Ohr_fam"/>
</dbReference>
<protein>
    <submittedName>
        <fullName evidence="2">Osmotically inducible protein C</fullName>
    </submittedName>
</protein>
<evidence type="ECO:0000256" key="1">
    <source>
        <dbReference type="SAM" id="MobiDB-lite"/>
    </source>
</evidence>
<accession>A0A2T2WF55</accession>
<feature type="region of interest" description="Disordered" evidence="1">
    <location>
        <begin position="130"/>
        <end position="149"/>
    </location>
</feature>
<evidence type="ECO:0000313" key="3">
    <source>
        <dbReference type="Proteomes" id="UP000241848"/>
    </source>
</evidence>
<comment type="caution">
    <text evidence="2">The sequence shown here is derived from an EMBL/GenBank/DDBJ whole genome shotgun (WGS) entry which is preliminary data.</text>
</comment>
<organism evidence="2 3">
    <name type="scientific">Sulfobacillus acidophilus</name>
    <dbReference type="NCBI Taxonomy" id="53633"/>
    <lineage>
        <taxon>Bacteria</taxon>
        <taxon>Bacillati</taxon>
        <taxon>Bacillota</taxon>
        <taxon>Clostridia</taxon>
        <taxon>Eubacteriales</taxon>
        <taxon>Clostridiales Family XVII. Incertae Sedis</taxon>
        <taxon>Sulfobacillus</taxon>
    </lineage>
</organism>
<dbReference type="EMBL" id="PXYV01000049">
    <property type="protein sequence ID" value="PSR20848.1"/>
    <property type="molecule type" value="Genomic_DNA"/>
</dbReference>
<sequence>MQTYEVCIRRLDAATVQASARSFSVVLGGKRADETAGMNPVETLLSSLGACLLTSLAMVAELSHITMTEVAIRVSATRQDRPPRLIRASYELFLQTDVSQERAERLLQLAERNSTVFQTLSQSVSLSGKVTLGRSKPDHAPVKKDDRPS</sequence>
<dbReference type="PANTHER" id="PTHR34352:SF1">
    <property type="entry name" value="PROTEIN YHFA"/>
    <property type="match status" value="1"/>
</dbReference>
<dbReference type="InterPro" id="IPR015946">
    <property type="entry name" value="KH_dom-like_a/b"/>
</dbReference>
<dbReference type="AlphaFoldDB" id="A0A2T2WF55"/>
<gene>
    <name evidence="2" type="ORF">C7B45_13240</name>
</gene>
<reference evidence="2 3" key="1">
    <citation type="journal article" date="2014" name="BMC Genomics">
        <title>Comparison of environmental and isolate Sulfobacillus genomes reveals diverse carbon, sulfur, nitrogen, and hydrogen metabolisms.</title>
        <authorList>
            <person name="Justice N.B."/>
            <person name="Norman A."/>
            <person name="Brown C.T."/>
            <person name="Singh A."/>
            <person name="Thomas B.C."/>
            <person name="Banfield J.F."/>
        </authorList>
    </citation>
    <scope>NUCLEOTIDE SEQUENCE [LARGE SCALE GENOMIC DNA]</scope>
    <source>
        <strain evidence="2">AMDSBA3</strain>
    </source>
</reference>
<feature type="compositionally biased region" description="Basic and acidic residues" evidence="1">
    <location>
        <begin position="135"/>
        <end position="149"/>
    </location>
</feature>